<feature type="binding site" evidence="6">
    <location>
        <position position="262"/>
    </location>
    <ligand>
        <name>substrate</name>
    </ligand>
</feature>
<feature type="binding site" evidence="6">
    <location>
        <position position="117"/>
    </location>
    <ligand>
        <name>substrate</name>
    </ligand>
</feature>
<dbReference type="GO" id="GO:0006537">
    <property type="term" value="P:glutamate biosynthetic process"/>
    <property type="evidence" value="ECO:0007669"/>
    <property type="project" value="TreeGrafter"/>
</dbReference>
<evidence type="ECO:0000256" key="3">
    <source>
        <dbReference type="ARBA" id="ARBA00012918"/>
    </source>
</evidence>
<comment type="caution">
    <text evidence="7">The sequence shown here is derived from an EMBL/GenBank/DDBJ whole genome shotgun (WGS) entry which is preliminary data.</text>
</comment>
<evidence type="ECO:0000313" key="7">
    <source>
        <dbReference type="EMBL" id="OWZ82805.1"/>
    </source>
</evidence>
<dbReference type="FunFam" id="3.40.710.10:FF:000005">
    <property type="entry name" value="Glutaminase"/>
    <property type="match status" value="1"/>
</dbReference>
<dbReference type="PANTHER" id="PTHR12544:SF29">
    <property type="entry name" value="GLUTAMINASE"/>
    <property type="match status" value="1"/>
</dbReference>
<evidence type="ECO:0000313" key="8">
    <source>
        <dbReference type="Proteomes" id="UP000214588"/>
    </source>
</evidence>
<dbReference type="PANTHER" id="PTHR12544">
    <property type="entry name" value="GLUTAMINASE"/>
    <property type="match status" value="1"/>
</dbReference>
<dbReference type="GO" id="GO:0006543">
    <property type="term" value="P:L-glutamine catabolic process"/>
    <property type="evidence" value="ECO:0007669"/>
    <property type="project" value="TreeGrafter"/>
</dbReference>
<dbReference type="EMBL" id="NIQC01000040">
    <property type="protein sequence ID" value="OWZ82805.1"/>
    <property type="molecule type" value="Genomic_DNA"/>
</dbReference>
<comment type="similarity">
    <text evidence="1 6">Belongs to the glutaminase family.</text>
</comment>
<feature type="binding site" evidence="6">
    <location>
        <position position="169"/>
    </location>
    <ligand>
        <name>substrate</name>
    </ligand>
</feature>
<dbReference type="AlphaFoldDB" id="A0A226BUZ9"/>
<dbReference type="Gene3D" id="3.40.710.10">
    <property type="entry name" value="DD-peptidase/beta-lactamase superfamily"/>
    <property type="match status" value="1"/>
</dbReference>
<organism evidence="7 8">
    <name type="scientific">Natranaerobius trueperi</name>
    <dbReference type="NCBI Taxonomy" id="759412"/>
    <lineage>
        <taxon>Bacteria</taxon>
        <taxon>Bacillati</taxon>
        <taxon>Bacillota</taxon>
        <taxon>Clostridia</taxon>
        <taxon>Natranaerobiales</taxon>
        <taxon>Natranaerobiaceae</taxon>
        <taxon>Natranaerobius</taxon>
    </lineage>
</organism>
<evidence type="ECO:0000256" key="1">
    <source>
        <dbReference type="ARBA" id="ARBA00011076"/>
    </source>
</evidence>
<gene>
    <name evidence="6 7" type="primary">glsA</name>
    <name evidence="7" type="ORF">CDO51_12035</name>
</gene>
<dbReference type="InterPro" id="IPR015868">
    <property type="entry name" value="Glutaminase"/>
</dbReference>
<dbReference type="SUPFAM" id="SSF56601">
    <property type="entry name" value="beta-lactamase/transpeptidase-like"/>
    <property type="match status" value="1"/>
</dbReference>
<feature type="binding site" evidence="6">
    <location>
        <position position="244"/>
    </location>
    <ligand>
        <name>substrate</name>
    </ligand>
</feature>
<evidence type="ECO:0000256" key="4">
    <source>
        <dbReference type="ARBA" id="ARBA00022801"/>
    </source>
</evidence>
<name>A0A226BUZ9_9FIRM</name>
<keyword evidence="8" id="KW-1185">Reference proteome</keyword>
<feature type="binding site" evidence="6">
    <location>
        <position position="66"/>
    </location>
    <ligand>
        <name>substrate</name>
    </ligand>
</feature>
<sequence length="308" mass="33763">MTYSLENGLLDELIEKHRPLCQQGSLPSYIPALTNPQQHLAGISIIDIKGSRYNSGDYLLPFTIQSISKIITLTMAILDQGEDFVFSRVGAEPTEDKFNSILPLEISSAYPPNPMINAGAIVVTSLINGKTSQEKMDRILNFTRKLANNPEISVNEEVFISERRTGNKNISLAYYLKDANVLLGEVEDVLDTYFRHCSISLTASDLANIALVYSQDGKSLTGEQLIPPMVCRQVRTIMAMSGFYDESGRFARRVGIPAKSGVGGGILGVVPNRMGIGFYGPSLNTKGTSIVGFDVLEELIEKLDLSIY</sequence>
<feature type="binding site" evidence="6">
    <location>
        <position position="193"/>
    </location>
    <ligand>
        <name>substrate</name>
    </ligand>
</feature>
<protein>
    <recommendedName>
        <fullName evidence="3 6">Glutaminase</fullName>
        <ecNumber evidence="3 6">3.5.1.2</ecNumber>
    </recommendedName>
</protein>
<dbReference type="NCBIfam" id="TIGR03814">
    <property type="entry name" value="Gln_ase"/>
    <property type="match status" value="1"/>
</dbReference>
<proteinExistence type="inferred from homology"/>
<dbReference type="OrthoDB" id="9788822at2"/>
<dbReference type="EC" id="3.5.1.2" evidence="3 6"/>
<feature type="binding site" evidence="6">
    <location>
        <position position="162"/>
    </location>
    <ligand>
        <name>substrate</name>
    </ligand>
</feature>
<evidence type="ECO:0000256" key="2">
    <source>
        <dbReference type="ARBA" id="ARBA00011881"/>
    </source>
</evidence>
<dbReference type="InterPro" id="IPR012338">
    <property type="entry name" value="Beta-lactam/transpept-like"/>
</dbReference>
<accession>A0A226BUZ9</accession>
<dbReference type="HAMAP" id="MF_00313">
    <property type="entry name" value="Glutaminase"/>
    <property type="match status" value="1"/>
</dbReference>
<dbReference type="Proteomes" id="UP000214588">
    <property type="component" value="Unassembled WGS sequence"/>
</dbReference>
<keyword evidence="6" id="KW-0007">Acetylation</keyword>
<comment type="catalytic activity">
    <reaction evidence="5 6">
        <text>L-glutamine + H2O = L-glutamate + NH4(+)</text>
        <dbReference type="Rhea" id="RHEA:15889"/>
        <dbReference type="ChEBI" id="CHEBI:15377"/>
        <dbReference type="ChEBI" id="CHEBI:28938"/>
        <dbReference type="ChEBI" id="CHEBI:29985"/>
        <dbReference type="ChEBI" id="CHEBI:58359"/>
        <dbReference type="EC" id="3.5.1.2"/>
    </reaction>
</comment>
<comment type="subunit">
    <text evidence="2 6">Homotetramer.</text>
</comment>
<dbReference type="GO" id="GO:0004359">
    <property type="term" value="F:glutaminase activity"/>
    <property type="evidence" value="ECO:0007669"/>
    <property type="project" value="UniProtKB-UniRule"/>
</dbReference>
<evidence type="ECO:0000256" key="5">
    <source>
        <dbReference type="ARBA" id="ARBA00049534"/>
    </source>
</evidence>
<keyword evidence="4 6" id="KW-0378">Hydrolase</keyword>
<dbReference type="Pfam" id="PF04960">
    <property type="entry name" value="Glutaminase"/>
    <property type="match status" value="1"/>
</dbReference>
<reference evidence="7 8" key="1">
    <citation type="submission" date="2017-06" db="EMBL/GenBank/DDBJ databases">
        <title>Draft Genome Sequence of Natranaerobius trueperi halophilic, alkalithermophilic bacteria from soda lakes.</title>
        <authorList>
            <person name="Zhao B."/>
        </authorList>
    </citation>
    <scope>NUCLEOTIDE SEQUENCE [LARGE SCALE GENOMIC DNA]</scope>
    <source>
        <strain evidence="7 8">DSM 18760</strain>
    </source>
</reference>
<evidence type="ECO:0000256" key="6">
    <source>
        <dbReference type="HAMAP-Rule" id="MF_00313"/>
    </source>
</evidence>